<reference evidence="3 4" key="1">
    <citation type="submission" date="2023-03" db="EMBL/GenBank/DDBJ databases">
        <title>NovoSphingobium album sp. nov. isolated from polycyclic aromatic hydrocarbons- and heavy-metal polluted soil.</title>
        <authorList>
            <person name="Liu Z."/>
            <person name="Wang K."/>
        </authorList>
    </citation>
    <scope>NUCLEOTIDE SEQUENCE [LARGE SCALE GENOMIC DNA]</scope>
    <source>
        <strain evidence="3 4">H3SJ31-1</strain>
    </source>
</reference>
<sequence length="206" mass="22149">MRRTIRPPAVPAAVAAVLAGSFALGACGSKDTPRDDATQVAPETQVAPTSTAPASETAESVAAKVAAARIEPRPGRWEVSMQIRDIDIPGLPPEMKDMMKGRMSVMHNTATCLTAQEAARPRTGFFKPGNDDCTYQHFDMAGGRVDAAMTCEDRGMTQTMRMSGTYGEESYDIAIESDGRIEGRPMSMDMVIRSRRVGECTGKEEG</sequence>
<accession>A0ABT5WJG7</accession>
<keyword evidence="4" id="KW-1185">Reference proteome</keyword>
<dbReference type="RefSeq" id="WP_275226268.1">
    <property type="nucleotide sequence ID" value="NZ_JARESE010000001.1"/>
</dbReference>
<evidence type="ECO:0000313" key="3">
    <source>
        <dbReference type="EMBL" id="MDE8650184.1"/>
    </source>
</evidence>
<dbReference type="EMBL" id="JARESE010000001">
    <property type="protein sequence ID" value="MDE8650184.1"/>
    <property type="molecule type" value="Genomic_DNA"/>
</dbReference>
<keyword evidence="2" id="KW-0732">Signal</keyword>
<proteinExistence type="predicted"/>
<name>A0ABT5WJG7_9SPHN</name>
<dbReference type="Pfam" id="PF12276">
    <property type="entry name" value="DUF3617"/>
    <property type="match status" value="1"/>
</dbReference>
<protein>
    <submittedName>
        <fullName evidence="3">DUF3617 domain-containing protein</fullName>
    </submittedName>
</protein>
<feature type="signal peptide" evidence="2">
    <location>
        <begin position="1"/>
        <end position="26"/>
    </location>
</feature>
<evidence type="ECO:0000256" key="1">
    <source>
        <dbReference type="SAM" id="MobiDB-lite"/>
    </source>
</evidence>
<dbReference type="PROSITE" id="PS51257">
    <property type="entry name" value="PROKAR_LIPOPROTEIN"/>
    <property type="match status" value="1"/>
</dbReference>
<evidence type="ECO:0000313" key="4">
    <source>
        <dbReference type="Proteomes" id="UP001216253"/>
    </source>
</evidence>
<comment type="caution">
    <text evidence="3">The sequence shown here is derived from an EMBL/GenBank/DDBJ whole genome shotgun (WGS) entry which is preliminary data.</text>
</comment>
<gene>
    <name evidence="3" type="ORF">PYV00_00450</name>
</gene>
<dbReference type="InterPro" id="IPR022061">
    <property type="entry name" value="DUF3617"/>
</dbReference>
<organism evidence="3 4">
    <name type="scientific">Novosphingobium album</name>
    <name type="common">ex Liu et al. 2023</name>
    <dbReference type="NCBI Taxonomy" id="3031130"/>
    <lineage>
        <taxon>Bacteria</taxon>
        <taxon>Pseudomonadati</taxon>
        <taxon>Pseudomonadota</taxon>
        <taxon>Alphaproteobacteria</taxon>
        <taxon>Sphingomonadales</taxon>
        <taxon>Sphingomonadaceae</taxon>
        <taxon>Novosphingobium</taxon>
    </lineage>
</organism>
<evidence type="ECO:0000256" key="2">
    <source>
        <dbReference type="SAM" id="SignalP"/>
    </source>
</evidence>
<feature type="chain" id="PRO_5046312290" evidence="2">
    <location>
        <begin position="27"/>
        <end position="206"/>
    </location>
</feature>
<dbReference type="Proteomes" id="UP001216253">
    <property type="component" value="Unassembled WGS sequence"/>
</dbReference>
<feature type="compositionally biased region" description="Low complexity" evidence="1">
    <location>
        <begin position="46"/>
        <end position="55"/>
    </location>
</feature>
<feature type="region of interest" description="Disordered" evidence="1">
    <location>
        <begin position="30"/>
        <end position="55"/>
    </location>
</feature>